<dbReference type="InterPro" id="IPR050953">
    <property type="entry name" value="N4_N6_ade-DNA_methylase"/>
</dbReference>
<dbReference type="Pfam" id="PF02384">
    <property type="entry name" value="N6_Mtase"/>
    <property type="match status" value="1"/>
</dbReference>
<dbReference type="GO" id="GO:0032259">
    <property type="term" value="P:methylation"/>
    <property type="evidence" value="ECO:0007669"/>
    <property type="project" value="UniProtKB-KW"/>
</dbReference>
<dbReference type="Gene3D" id="3.40.50.150">
    <property type="entry name" value="Vaccinia Virus protein VP39"/>
    <property type="match status" value="1"/>
</dbReference>
<evidence type="ECO:0000256" key="1">
    <source>
        <dbReference type="ARBA" id="ARBA00006594"/>
    </source>
</evidence>
<dbReference type="InterPro" id="IPR029063">
    <property type="entry name" value="SAM-dependent_MTases_sf"/>
</dbReference>
<sequence length="1028" mass="115064">MARVPSDWRSDFGLGQSLHPGLFTTRDQLTADVPQAHILRHAFDLLELDGILCIENQPLIYFKEIEEKQVAQSSTMHRQFWNHGGAPILVLISPVRVHIFSGMVRPSSDDLTGEVPALIETLERVANRLSEFIIAVESGSYFHRHSRAFDPDQRVDRDLLTNLRDTRAALGGDQARTAPSVDALLCRLVFTCYLFDRGVIDTEYVADTGLPSNLSHLRDILSVTPTADAKAHLYALFRKLGEDFNGDLFSGDLEKEARSITTEQVSTLNDFFQGTNIADGQRRFWPYDFGYIPIEAISAIYEHFIGTAAQRDGAFYTPRFLVELVLDAALRNEKTLLDKTFLDPACGSGIFLVGLFNRIAEEWIQRNPKARNERRARELMTLMQSRLYGVDTNPIACRITAFSLYLAYLDKLSPRDIKGLQAKGRALPNLLLQTSDEGARDGNIICADFFDTRAQLPKEADFVIGNPPWGSLAGKGTLAATWCASNKKAIPDNQIGSAFVWKATFHVKADGHVCFVLPHGILLNHGDNAVAFQAAWASQNQLEWVLNLADLRYFLFNEAIHPAVVIRFRPTPPKGDSEIEYLVPKADWQIMFGEVITVSSSDRSSFSSDELLHDLRGADAPQLWTQRFWGSPRDQRLIDRLSQFPRLRDRVRRPSDGPDSTKPWIIAEGFQPLGAKDDQEKAKTITLPSSLFISAKSKDIDLFLLPEDCENLPRRTVELRQRSNTNVQVFEGPHVLITKGFQRIAFADFDVSFRHALRGIHGPKADRDLLAFLAAYLRTSLAQFFMFHTSSNWGIYRPEVHVQELLRLPMPMPDDLANPKRARAIVAQVAKIVDGAAERARSNFLSRVQAIQQASAKLESLIEEYFGIQESERILLRDTVQTVTTSIQPTFARMPVPSVEPANSDQRQRYVDRICNTLNAWAKHDAVTGFTIASQSLGVAVVILDRGAKVATPLSDDSNQLLATLERIRAIGVSAQQPIALPRDVMVFDRSRLYLVKSIAHRFWTETAALNDADQVASTLLMQSSGGA</sequence>
<comment type="similarity">
    <text evidence="1">Belongs to the N(4)/N(6)-methyltransferase family.</text>
</comment>
<dbReference type="InterPro" id="IPR002052">
    <property type="entry name" value="DNA_methylase_N6_adenine_CS"/>
</dbReference>
<dbReference type="PRINTS" id="PR00507">
    <property type="entry name" value="N12N6MTFRASE"/>
</dbReference>
<evidence type="ECO:0000259" key="7">
    <source>
        <dbReference type="Pfam" id="PF02384"/>
    </source>
</evidence>
<dbReference type="EMBL" id="JAKREW010000073">
    <property type="protein sequence ID" value="MCG7509137.1"/>
    <property type="molecule type" value="Genomic_DNA"/>
</dbReference>
<dbReference type="EC" id="2.1.1.72" evidence="2"/>
<evidence type="ECO:0000256" key="2">
    <source>
        <dbReference type="ARBA" id="ARBA00011900"/>
    </source>
</evidence>
<dbReference type="GO" id="GO:0008168">
    <property type="term" value="F:methyltransferase activity"/>
    <property type="evidence" value="ECO:0007669"/>
    <property type="project" value="UniProtKB-KW"/>
</dbReference>
<dbReference type="PANTHER" id="PTHR33841:SF1">
    <property type="entry name" value="DNA METHYLTRANSFERASE A"/>
    <property type="match status" value="1"/>
</dbReference>
<keyword evidence="9" id="KW-1185">Reference proteome</keyword>
<protein>
    <recommendedName>
        <fullName evidence="2">site-specific DNA-methyltransferase (adenine-specific)</fullName>
        <ecNumber evidence="2">2.1.1.72</ecNumber>
    </recommendedName>
</protein>
<evidence type="ECO:0000313" key="8">
    <source>
        <dbReference type="EMBL" id="MCG7509137.1"/>
    </source>
</evidence>
<dbReference type="SUPFAM" id="SSF53335">
    <property type="entry name" value="S-adenosyl-L-methionine-dependent methyltransferases"/>
    <property type="match status" value="1"/>
</dbReference>
<evidence type="ECO:0000256" key="3">
    <source>
        <dbReference type="ARBA" id="ARBA00022603"/>
    </source>
</evidence>
<dbReference type="PANTHER" id="PTHR33841">
    <property type="entry name" value="DNA METHYLTRANSFERASE YEEA-RELATED"/>
    <property type="match status" value="1"/>
</dbReference>
<organism evidence="8 9">
    <name type="scientific">Mesorhizobium retamae</name>
    <dbReference type="NCBI Taxonomy" id="2912854"/>
    <lineage>
        <taxon>Bacteria</taxon>
        <taxon>Pseudomonadati</taxon>
        <taxon>Pseudomonadota</taxon>
        <taxon>Alphaproteobacteria</taxon>
        <taxon>Hyphomicrobiales</taxon>
        <taxon>Phyllobacteriaceae</taxon>
        <taxon>Mesorhizobium</taxon>
    </lineage>
</organism>
<comment type="caution">
    <text evidence="8">The sequence shown here is derived from an EMBL/GenBank/DDBJ whole genome shotgun (WGS) entry which is preliminary data.</text>
</comment>
<keyword evidence="3 8" id="KW-0489">Methyltransferase</keyword>
<evidence type="ECO:0000256" key="4">
    <source>
        <dbReference type="ARBA" id="ARBA00022679"/>
    </source>
</evidence>
<comment type="catalytic activity">
    <reaction evidence="6">
        <text>a 2'-deoxyadenosine in DNA + S-adenosyl-L-methionine = an N(6)-methyl-2'-deoxyadenosine in DNA + S-adenosyl-L-homocysteine + H(+)</text>
        <dbReference type="Rhea" id="RHEA:15197"/>
        <dbReference type="Rhea" id="RHEA-COMP:12418"/>
        <dbReference type="Rhea" id="RHEA-COMP:12419"/>
        <dbReference type="ChEBI" id="CHEBI:15378"/>
        <dbReference type="ChEBI" id="CHEBI:57856"/>
        <dbReference type="ChEBI" id="CHEBI:59789"/>
        <dbReference type="ChEBI" id="CHEBI:90615"/>
        <dbReference type="ChEBI" id="CHEBI:90616"/>
        <dbReference type="EC" id="2.1.1.72"/>
    </reaction>
</comment>
<name>A0ABS9QNV9_9HYPH</name>
<dbReference type="RefSeq" id="WP_239370634.1">
    <property type="nucleotide sequence ID" value="NZ_JAKREW010000073.1"/>
</dbReference>
<proteinExistence type="inferred from homology"/>
<keyword evidence="4" id="KW-0808">Transferase</keyword>
<evidence type="ECO:0000256" key="5">
    <source>
        <dbReference type="ARBA" id="ARBA00022747"/>
    </source>
</evidence>
<evidence type="ECO:0000313" key="9">
    <source>
        <dbReference type="Proteomes" id="UP001201701"/>
    </source>
</evidence>
<keyword evidence="5" id="KW-0680">Restriction system</keyword>
<dbReference type="PROSITE" id="PS00092">
    <property type="entry name" value="N6_MTASE"/>
    <property type="match status" value="1"/>
</dbReference>
<feature type="domain" description="DNA methylase adenine-specific" evidence="7">
    <location>
        <begin position="296"/>
        <end position="551"/>
    </location>
</feature>
<gene>
    <name evidence="8" type="ORF">L4923_29300</name>
</gene>
<dbReference type="InterPro" id="IPR003356">
    <property type="entry name" value="DNA_methylase_A-5"/>
</dbReference>
<dbReference type="Proteomes" id="UP001201701">
    <property type="component" value="Unassembled WGS sequence"/>
</dbReference>
<accession>A0ABS9QNV9</accession>
<evidence type="ECO:0000256" key="6">
    <source>
        <dbReference type="ARBA" id="ARBA00047942"/>
    </source>
</evidence>
<reference evidence="8 9" key="1">
    <citation type="submission" date="2022-02" db="EMBL/GenBank/DDBJ databases">
        <title>Draft genome sequence of Mezorhizobium retamae strain IRAMC:0171 isolated from Retama raetam nodules.</title>
        <authorList>
            <person name="Bengaied R."/>
            <person name="Sbissi I."/>
            <person name="Huber K."/>
            <person name="Ghodbane F."/>
            <person name="Nouioui I."/>
            <person name="Tarhouni M."/>
            <person name="Gtari M."/>
        </authorList>
    </citation>
    <scope>NUCLEOTIDE SEQUENCE [LARGE SCALE GENOMIC DNA]</scope>
    <source>
        <strain evidence="8 9">IRAMC:0171</strain>
    </source>
</reference>